<evidence type="ECO:0000259" key="2">
    <source>
        <dbReference type="Pfam" id="PF12849"/>
    </source>
</evidence>
<dbReference type="SUPFAM" id="SSF53850">
    <property type="entry name" value="Periplasmic binding protein-like II"/>
    <property type="match status" value="1"/>
</dbReference>
<sequence>MKKQYLFGVFLALLTIGLVCCNKEDDRLLEINEITVDNYPRIDGSSSTEPLNTLIACKLLGWGYEWRPYTHGNGIWRLEPIGEEIPDNFFEERIKSSQTHNAIINLIDNRTDMIISARKMSADEKTYADNLGVSLIETPIALDALDFLVNKQNTINSLTVKQVQDIYGGNITNWNKLGGDNETIKPFIRNPNSGSQEMMKEIVMGNAEMPDWEVGYTDDEVISTMASVYSELSVFQNGICFSPHYYKEYIIREAVGAGNIKTIAIDGISPDENSIKNKTYPFVANVYVSIRSDMNHNSMTYKLYEWLQTEAGKRVISESGYVPN</sequence>
<dbReference type="PANTHER" id="PTHR30570">
    <property type="entry name" value="PERIPLASMIC PHOSPHATE BINDING COMPONENT OF PHOSPHATE ABC TRANSPORTER"/>
    <property type="match status" value="1"/>
</dbReference>
<dbReference type="InterPro" id="IPR050811">
    <property type="entry name" value="Phosphate_ABC_transporter"/>
</dbReference>
<gene>
    <name evidence="3" type="ORF">HMPREF1536_04346</name>
</gene>
<dbReference type="STRING" id="1203610.HMPREF1536_04346"/>
<feature type="domain" description="PBP" evidence="2">
    <location>
        <begin position="94"/>
        <end position="302"/>
    </location>
</feature>
<organism evidence="3 4">
    <name type="scientific">Parabacteroides gordonii MS-1 = DSM 23371</name>
    <dbReference type="NCBI Taxonomy" id="1203610"/>
    <lineage>
        <taxon>Bacteria</taxon>
        <taxon>Pseudomonadati</taxon>
        <taxon>Bacteroidota</taxon>
        <taxon>Bacteroidia</taxon>
        <taxon>Bacteroidales</taxon>
        <taxon>Tannerellaceae</taxon>
        <taxon>Parabacteroides</taxon>
    </lineage>
</organism>
<dbReference type="PANTHER" id="PTHR30570:SF1">
    <property type="entry name" value="PHOSPHATE-BINDING PROTEIN PSTS"/>
    <property type="match status" value="1"/>
</dbReference>
<evidence type="ECO:0000313" key="4">
    <source>
        <dbReference type="Proteomes" id="UP000033035"/>
    </source>
</evidence>
<keyword evidence="4" id="KW-1185">Reference proteome</keyword>
<dbReference type="HOGENOM" id="CLU_026228_4_0_10"/>
<dbReference type="RefSeq" id="WP_028729157.1">
    <property type="nucleotide sequence ID" value="NZ_KE386763.1"/>
</dbReference>
<dbReference type="PATRIC" id="fig|1203610.3.peg.4423"/>
<proteinExistence type="predicted"/>
<reference evidence="3 4" key="1">
    <citation type="submission" date="2013-04" db="EMBL/GenBank/DDBJ databases">
        <title>The Genome Sequence of Parabacteroides gordonii DSM 23371.</title>
        <authorList>
            <consortium name="The Broad Institute Genomics Platform"/>
            <person name="Earl A."/>
            <person name="Ward D."/>
            <person name="Feldgarden M."/>
            <person name="Gevers D."/>
            <person name="Martens E."/>
            <person name="Sakamoto M."/>
            <person name="Benno Y."/>
            <person name="Suzuki N."/>
            <person name="Matsunaga N."/>
            <person name="Koshihara K."/>
            <person name="Seki M."/>
            <person name="Komiya H."/>
            <person name="Walker B."/>
            <person name="Young S."/>
            <person name="Zeng Q."/>
            <person name="Gargeya S."/>
            <person name="Fitzgerald M."/>
            <person name="Haas B."/>
            <person name="Abouelleil A."/>
            <person name="Allen A.W."/>
            <person name="Alvarado L."/>
            <person name="Arachchi H.M."/>
            <person name="Berlin A.M."/>
            <person name="Chapman S.B."/>
            <person name="Gainer-Dewar J."/>
            <person name="Goldberg J."/>
            <person name="Griggs A."/>
            <person name="Gujja S."/>
            <person name="Hansen M."/>
            <person name="Howarth C."/>
            <person name="Imamovic A."/>
            <person name="Ireland A."/>
            <person name="Larimer J."/>
            <person name="McCowan C."/>
            <person name="Murphy C."/>
            <person name="Pearson M."/>
            <person name="Poon T.W."/>
            <person name="Priest M."/>
            <person name="Roberts A."/>
            <person name="Saif S."/>
            <person name="Shea T."/>
            <person name="Sisk P."/>
            <person name="Sykes S."/>
            <person name="Wortman J."/>
            <person name="Nusbaum C."/>
            <person name="Birren B."/>
        </authorList>
    </citation>
    <scope>NUCLEOTIDE SEQUENCE [LARGE SCALE GENOMIC DNA]</scope>
    <source>
        <strain evidence="3 4">MS-1</strain>
    </source>
</reference>
<keyword evidence="1" id="KW-0732">Signal</keyword>
<dbReference type="AlphaFoldDB" id="A0A0F5IVW1"/>
<evidence type="ECO:0000256" key="1">
    <source>
        <dbReference type="ARBA" id="ARBA00022729"/>
    </source>
</evidence>
<dbReference type="Proteomes" id="UP000033035">
    <property type="component" value="Unassembled WGS sequence"/>
</dbReference>
<evidence type="ECO:0000313" key="3">
    <source>
        <dbReference type="EMBL" id="KKB49282.1"/>
    </source>
</evidence>
<dbReference type="EMBL" id="AQHW01000025">
    <property type="protein sequence ID" value="KKB49282.1"/>
    <property type="molecule type" value="Genomic_DNA"/>
</dbReference>
<name>A0A0F5IVW1_9BACT</name>
<dbReference type="InterPro" id="IPR024370">
    <property type="entry name" value="PBP_domain"/>
</dbReference>
<dbReference type="Gene3D" id="3.40.190.10">
    <property type="entry name" value="Periplasmic binding protein-like II"/>
    <property type="match status" value="2"/>
</dbReference>
<accession>A0A0F5IVW1</accession>
<protein>
    <recommendedName>
        <fullName evidence="2">PBP domain-containing protein</fullName>
    </recommendedName>
</protein>
<comment type="caution">
    <text evidence="3">The sequence shown here is derived from an EMBL/GenBank/DDBJ whole genome shotgun (WGS) entry which is preliminary data.</text>
</comment>
<dbReference type="Pfam" id="PF12849">
    <property type="entry name" value="PBP_like_2"/>
    <property type="match status" value="1"/>
</dbReference>